<evidence type="ECO:0000313" key="3">
    <source>
        <dbReference type="Proteomes" id="UP000285405"/>
    </source>
</evidence>
<comment type="caution">
    <text evidence="2">The sequence shown here is derived from an EMBL/GenBank/DDBJ whole genome shotgun (WGS) entry which is preliminary data.</text>
</comment>
<accession>A0A420IA22</accession>
<dbReference type="Proteomes" id="UP000285405">
    <property type="component" value="Unassembled WGS sequence"/>
</dbReference>
<protein>
    <submittedName>
        <fullName evidence="2">Hyporthetical protein</fullName>
    </submittedName>
</protein>
<feature type="compositionally biased region" description="Polar residues" evidence="1">
    <location>
        <begin position="339"/>
        <end position="354"/>
    </location>
</feature>
<feature type="compositionally biased region" description="Polar residues" evidence="1">
    <location>
        <begin position="22"/>
        <end position="34"/>
    </location>
</feature>
<name>A0A420IA22_9PEZI</name>
<evidence type="ECO:0000256" key="1">
    <source>
        <dbReference type="SAM" id="MobiDB-lite"/>
    </source>
</evidence>
<feature type="region of interest" description="Disordered" evidence="1">
    <location>
        <begin position="1"/>
        <end position="44"/>
    </location>
</feature>
<sequence length="452" mass="51979">MTEVHQKSQVRKSLPHAFPTQDYIQNKNPDQKAPNSEKSRTIHPTTYQFQQPLIKDEKVETEKNMGQLTEPITSFNLDDVTNVLAYQTIPPLEFLNQESEPNAAAFFSKIWDKTYSYTGEPYDIFDEKIRYFMSREKIAQNKPSQMHSIFPMILSKRAQDWFIYNVSMSDSFTTMYKKIKLHFDVEVNHHQYYTDWTSMTFGTMLCQRTRGESFSGDLQLKTNTERAFKGVPNFEMALYDPPLTFEALASKLRSSLKVATDRGQSHYFQQQQFYTDRRHTKEEQQRARELYNRTKHFGGRKSGTKQYRSFLVSFEGESDDSDSDGGHDSSTENNDDGIGSNNTSTSLFTSPWAPTSSKTRLFATEILENGAFSYQIAPHLSKFNSPLSEEEAQLFVLDRYSQSSFQGILPDTGAAKNSTGGLNQFLALQQELPSLKLDKAFRATMTMTRVIY</sequence>
<feature type="region of interest" description="Disordered" evidence="1">
    <location>
        <begin position="316"/>
        <end position="354"/>
    </location>
</feature>
<organism evidence="2 3">
    <name type="scientific">Golovinomyces cichoracearum</name>
    <dbReference type="NCBI Taxonomy" id="62708"/>
    <lineage>
        <taxon>Eukaryota</taxon>
        <taxon>Fungi</taxon>
        <taxon>Dikarya</taxon>
        <taxon>Ascomycota</taxon>
        <taxon>Pezizomycotina</taxon>
        <taxon>Leotiomycetes</taxon>
        <taxon>Erysiphales</taxon>
        <taxon>Erysiphaceae</taxon>
        <taxon>Golovinomyces</taxon>
    </lineage>
</organism>
<dbReference type="EMBL" id="MCBR01010085">
    <property type="protein sequence ID" value="RKF71399.1"/>
    <property type="molecule type" value="Genomic_DNA"/>
</dbReference>
<evidence type="ECO:0000313" key="2">
    <source>
        <dbReference type="EMBL" id="RKF71399.1"/>
    </source>
</evidence>
<dbReference type="OrthoDB" id="3787051at2759"/>
<reference evidence="2 3" key="1">
    <citation type="journal article" date="2018" name="BMC Genomics">
        <title>Comparative genome analyses reveal sequence features reflecting distinct modes of host-adaptation between dicot and monocot powdery mildew.</title>
        <authorList>
            <person name="Wu Y."/>
            <person name="Ma X."/>
            <person name="Pan Z."/>
            <person name="Kale S.D."/>
            <person name="Song Y."/>
            <person name="King H."/>
            <person name="Zhang Q."/>
            <person name="Presley C."/>
            <person name="Deng X."/>
            <person name="Wei C.I."/>
            <person name="Xiao S."/>
        </authorList>
    </citation>
    <scope>NUCLEOTIDE SEQUENCE [LARGE SCALE GENOMIC DNA]</scope>
    <source>
        <strain evidence="2">UCSC1</strain>
    </source>
</reference>
<proteinExistence type="predicted"/>
<gene>
    <name evidence="2" type="ORF">GcC1_100032</name>
</gene>
<dbReference type="AlphaFoldDB" id="A0A420IA22"/>